<reference evidence="2" key="1">
    <citation type="submission" date="2023-11" db="EMBL/GenBank/DDBJ databases">
        <authorList>
            <person name="De Vega J J."/>
            <person name="De Vega J J."/>
        </authorList>
    </citation>
    <scope>NUCLEOTIDE SEQUENCE</scope>
</reference>
<keyword evidence="3" id="KW-1185">Reference proteome</keyword>
<feature type="compositionally biased region" description="Low complexity" evidence="1">
    <location>
        <begin position="43"/>
        <end position="54"/>
    </location>
</feature>
<proteinExistence type="predicted"/>
<accession>A0AAD2I091</accession>
<organism evidence="2 3">
    <name type="scientific">Mycena citricolor</name>
    <dbReference type="NCBI Taxonomy" id="2018698"/>
    <lineage>
        <taxon>Eukaryota</taxon>
        <taxon>Fungi</taxon>
        <taxon>Dikarya</taxon>
        <taxon>Basidiomycota</taxon>
        <taxon>Agaricomycotina</taxon>
        <taxon>Agaricomycetes</taxon>
        <taxon>Agaricomycetidae</taxon>
        <taxon>Agaricales</taxon>
        <taxon>Marasmiineae</taxon>
        <taxon>Mycenaceae</taxon>
        <taxon>Mycena</taxon>
    </lineage>
</organism>
<evidence type="ECO:0000256" key="1">
    <source>
        <dbReference type="SAM" id="MobiDB-lite"/>
    </source>
</evidence>
<sequence length="962" mass="107601">MDYRGGNRGGFRRLSPNRGRGSPTRLPHGGTPSGSSAPHDVSSSHGGSTGSRGTLPTRLSRGVMSRGSNSRPRGGPSRLPSGLSASVADLASDDNGDSVSHILIPQVKLSESEKATLTTTPHFHGVVRNDTGIFVVFNANRKALSEITPRNGQGPVLHTMSWIPPRRIHLMCSPQHRILDGDLLGILNVSERHLTMRKLQSDTAACWVLREDIALRWASLEGFLDKLAWSLQDHMAGLHSRPESGTMQSRPISYHYTQSFSSEADLFRAVFSAQDAFVRLFSAITLYFLILDASPQRETWRTGVMVSLDLPNHLMDAVETVVERFLRHPAGIILDLTLNDASALDWLFKLLIRNSSPIHPPIYFFLGEGLSAVSHASHLERYPSMEKIRLHVQETIHALNQLTLQSVACEEYVFVQSNMRLWGTFSNPEYYAHLDTQERQFPPVEPHSGQHAGQSYIDFFARRKEANDRREQVETPAQRNRRLQREKNAEKKAAPGKQGARVFKWDQVDNFWVRRSITRVEAEDEWEDFADSQMVYDSHQNEWDLCKALDPHALPQYSDDGWDSDDSLPCMRPYPPPSGPSQAVLSQSGPAQQPPDFSDDYDANLPQDLSAEVRSALNNIDAVLAHFASYHAESSMEDSSWMTPAVDPADKHPARAILEYRVGLVDDREKSFPEALMAKSTVAAYFLGNGTSSTPSWISDAARALLKALDKGKTLADMPPELFDLHNPELVDAMCKECGVIISLLEGISQVAYRSTGYNIVPKSADPLKRELLLFNATTVMHIFRRHFKTWSELIELLHDLGAPFEICVSAPTFGASSYNADLYRFAGLGVRPQGYIPSPQDLLAYWDLARRFLLSPRGRLALQAGGVIAHCLNRNAPSGHQEKRVSWWPQPGTFFTSGLNVGWWTPDCEQWFQSVLKQMRENKAVVLNNGDWKARIRGYSAAGRMAKNLEAVHKEFLVNFH</sequence>
<feature type="compositionally biased region" description="Polar residues" evidence="1">
    <location>
        <begin position="580"/>
        <end position="591"/>
    </location>
</feature>
<gene>
    <name evidence="2" type="ORF">MYCIT1_LOCUS38045</name>
</gene>
<feature type="compositionally biased region" description="Basic and acidic residues" evidence="1">
    <location>
        <begin position="483"/>
        <end position="493"/>
    </location>
</feature>
<dbReference type="EMBL" id="CAVNYO010000480">
    <property type="protein sequence ID" value="CAK5284660.1"/>
    <property type="molecule type" value="Genomic_DNA"/>
</dbReference>
<protein>
    <submittedName>
        <fullName evidence="2">Uncharacterized protein</fullName>
    </submittedName>
</protein>
<feature type="region of interest" description="Disordered" evidence="1">
    <location>
        <begin position="1"/>
        <end position="95"/>
    </location>
</feature>
<dbReference type="Proteomes" id="UP001295794">
    <property type="component" value="Unassembled WGS sequence"/>
</dbReference>
<dbReference type="AlphaFoldDB" id="A0AAD2I091"/>
<feature type="region of interest" description="Disordered" evidence="1">
    <location>
        <begin position="467"/>
        <end position="498"/>
    </location>
</feature>
<feature type="region of interest" description="Disordered" evidence="1">
    <location>
        <begin position="557"/>
        <end position="604"/>
    </location>
</feature>
<comment type="caution">
    <text evidence="2">The sequence shown here is derived from an EMBL/GenBank/DDBJ whole genome shotgun (WGS) entry which is preliminary data.</text>
</comment>
<evidence type="ECO:0000313" key="2">
    <source>
        <dbReference type="EMBL" id="CAK5284660.1"/>
    </source>
</evidence>
<evidence type="ECO:0000313" key="3">
    <source>
        <dbReference type="Proteomes" id="UP001295794"/>
    </source>
</evidence>
<name>A0AAD2I091_9AGAR</name>